<dbReference type="Gene3D" id="1.20.58.290">
    <property type="entry name" value="Hypothetical membrane protein ta0354_69_121"/>
    <property type="match status" value="1"/>
</dbReference>
<gene>
    <name evidence="3" type="ORF">MSBR2_2800</name>
</gene>
<proteinExistence type="predicted"/>
<feature type="domain" description="DUF447" evidence="2">
    <location>
        <begin position="159"/>
        <end position="211"/>
    </location>
</feature>
<sequence length="215" mass="24055">MTGFSPERRINGSESSAFDSIDLYSFGIREGISETIITTGLESPNAAPIGIIVKNGRTFVRLFKGTHTWENVSKEKYLAANVVYDPLLLVRSTFFDLDPSEFDYVTVHGLSFPILKKALTWVVFECTDLKSTDHALVADLIPVKAGFNEANWKSLPVPNRGFNAVLEATVHATRYQLTGDEKYLKLIRHYESLASKCGGENEKKAMKLLYEVLEL</sequence>
<dbReference type="GeneID" id="24846158"/>
<dbReference type="PATRIC" id="fig|1434106.5.peg.3582"/>
<dbReference type="Proteomes" id="UP000033079">
    <property type="component" value="Chromosome"/>
</dbReference>
<protein>
    <submittedName>
        <fullName evidence="3">DUF447 family protein</fullName>
    </submittedName>
</protein>
<dbReference type="AlphaFoldDB" id="A0A0E3LR32"/>
<evidence type="ECO:0000313" key="3">
    <source>
        <dbReference type="EMBL" id="AKB59316.1"/>
    </source>
</evidence>
<organism evidence="3 4">
    <name type="scientific">Methanosarcina barkeri 227</name>
    <dbReference type="NCBI Taxonomy" id="1434106"/>
    <lineage>
        <taxon>Archaea</taxon>
        <taxon>Methanobacteriati</taxon>
        <taxon>Methanobacteriota</taxon>
        <taxon>Stenosarchaea group</taxon>
        <taxon>Methanomicrobia</taxon>
        <taxon>Methanosarcinales</taxon>
        <taxon>Methanosarcinaceae</taxon>
        <taxon>Methanosarcina</taxon>
    </lineage>
</organism>
<reference evidence="3 4" key="1">
    <citation type="submission" date="2014-07" db="EMBL/GenBank/DDBJ databases">
        <title>Methanogenic archaea and the global carbon cycle.</title>
        <authorList>
            <person name="Henriksen J.R."/>
            <person name="Luke J."/>
            <person name="Reinhart S."/>
            <person name="Benedict M.N."/>
            <person name="Youngblut N.D."/>
            <person name="Metcalf M.E."/>
            <person name="Whitaker R.J."/>
            <person name="Metcalf W.W."/>
        </authorList>
    </citation>
    <scope>NUCLEOTIDE SEQUENCE [LARGE SCALE GENOMIC DNA]</scope>
    <source>
        <strain evidence="3 4">227</strain>
    </source>
</reference>
<dbReference type="InterPro" id="IPR007386">
    <property type="entry name" value="DUF447_N"/>
</dbReference>
<evidence type="ECO:0000313" key="4">
    <source>
        <dbReference type="Proteomes" id="UP000033079"/>
    </source>
</evidence>
<dbReference type="InterPro" id="IPR049288">
    <property type="entry name" value="DUF447_C"/>
</dbReference>
<dbReference type="Gene3D" id="2.30.110.10">
    <property type="entry name" value="Electron Transport, Fmn-binding Protein, Chain A"/>
    <property type="match status" value="1"/>
</dbReference>
<dbReference type="RefSeq" id="WP_048121558.1">
    <property type="nucleotide sequence ID" value="NZ_CP009530.1"/>
</dbReference>
<dbReference type="KEGG" id="mbar:MSBR2_2800"/>
<feature type="domain" description="DUF447" evidence="1">
    <location>
        <begin position="33"/>
        <end position="148"/>
    </location>
</feature>
<dbReference type="EMBL" id="CP009530">
    <property type="protein sequence ID" value="AKB59316.1"/>
    <property type="molecule type" value="Genomic_DNA"/>
</dbReference>
<name>A0A0E3LR32_METBA</name>
<dbReference type="InterPro" id="IPR012349">
    <property type="entry name" value="Split_barrel_FMN-bd"/>
</dbReference>
<dbReference type="SUPFAM" id="SSF50475">
    <property type="entry name" value="FMN-binding split barrel"/>
    <property type="match status" value="1"/>
</dbReference>
<dbReference type="Pfam" id="PF04289">
    <property type="entry name" value="DUF447_N"/>
    <property type="match status" value="1"/>
</dbReference>
<evidence type="ECO:0000259" key="1">
    <source>
        <dbReference type="Pfam" id="PF04289"/>
    </source>
</evidence>
<evidence type="ECO:0000259" key="2">
    <source>
        <dbReference type="Pfam" id="PF20766"/>
    </source>
</evidence>
<dbReference type="HOGENOM" id="CLU_110565_0_0_2"/>
<accession>A0A0E3LR32</accession>
<dbReference type="Pfam" id="PF20766">
    <property type="entry name" value="DUF447_C"/>
    <property type="match status" value="1"/>
</dbReference>